<dbReference type="GO" id="GO:0005829">
    <property type="term" value="C:cytosol"/>
    <property type="evidence" value="ECO:0007669"/>
    <property type="project" value="TreeGrafter"/>
</dbReference>
<dbReference type="VEuPathDB" id="FungiDB:SPPG_00989"/>
<dbReference type="eggNOG" id="KOG0714">
    <property type="taxonomic scope" value="Eukaryota"/>
</dbReference>
<dbReference type="PROSITE" id="PS50076">
    <property type="entry name" value="DNAJ_2"/>
    <property type="match status" value="1"/>
</dbReference>
<dbReference type="FunFam" id="2.60.260.20:FF:000002">
    <property type="entry name" value="Dnaj homolog subfamily b member"/>
    <property type="match status" value="1"/>
</dbReference>
<dbReference type="PANTHER" id="PTHR24078:SF553">
    <property type="entry name" value="DNAJ HOMOLOG SUBFAMILY B MEMBER 5"/>
    <property type="match status" value="1"/>
</dbReference>
<accession>A0A0L0HQ05</accession>
<dbReference type="GeneID" id="27684684"/>
<dbReference type="CDD" id="cd10747">
    <property type="entry name" value="DnaJ_C"/>
    <property type="match status" value="1"/>
</dbReference>
<dbReference type="OrthoDB" id="10250354at2759"/>
<dbReference type="CDD" id="cd06257">
    <property type="entry name" value="DnaJ"/>
    <property type="match status" value="1"/>
</dbReference>
<gene>
    <name evidence="3" type="ORF">SPPG_00989</name>
</gene>
<dbReference type="PANTHER" id="PTHR24078">
    <property type="entry name" value="DNAJ HOMOLOG SUBFAMILY C MEMBER"/>
    <property type="match status" value="1"/>
</dbReference>
<evidence type="ECO:0000313" key="4">
    <source>
        <dbReference type="Proteomes" id="UP000053201"/>
    </source>
</evidence>
<dbReference type="GO" id="GO:0051087">
    <property type="term" value="F:protein-folding chaperone binding"/>
    <property type="evidence" value="ECO:0007669"/>
    <property type="project" value="TreeGrafter"/>
</dbReference>
<dbReference type="STRING" id="645134.A0A0L0HQ05"/>
<keyword evidence="1" id="KW-0143">Chaperone</keyword>
<organism evidence="3 4">
    <name type="scientific">Spizellomyces punctatus (strain DAOM BR117)</name>
    <dbReference type="NCBI Taxonomy" id="645134"/>
    <lineage>
        <taxon>Eukaryota</taxon>
        <taxon>Fungi</taxon>
        <taxon>Fungi incertae sedis</taxon>
        <taxon>Chytridiomycota</taxon>
        <taxon>Chytridiomycota incertae sedis</taxon>
        <taxon>Chytridiomycetes</taxon>
        <taxon>Spizellomycetales</taxon>
        <taxon>Spizellomycetaceae</taxon>
        <taxon>Spizellomyces</taxon>
    </lineage>
</organism>
<dbReference type="InterPro" id="IPR036869">
    <property type="entry name" value="J_dom_sf"/>
</dbReference>
<dbReference type="AlphaFoldDB" id="A0A0L0HQ05"/>
<dbReference type="Gene3D" id="1.10.287.110">
    <property type="entry name" value="DnaJ domain"/>
    <property type="match status" value="1"/>
</dbReference>
<dbReference type="Pfam" id="PF01556">
    <property type="entry name" value="DnaJ_C"/>
    <property type="match status" value="1"/>
</dbReference>
<protein>
    <recommendedName>
        <fullName evidence="2">J domain-containing protein</fullName>
    </recommendedName>
</protein>
<dbReference type="InterPro" id="IPR051339">
    <property type="entry name" value="DnaJ_subfamily_B"/>
</dbReference>
<dbReference type="GO" id="GO:0051082">
    <property type="term" value="F:unfolded protein binding"/>
    <property type="evidence" value="ECO:0007669"/>
    <property type="project" value="InterPro"/>
</dbReference>
<dbReference type="Pfam" id="PF00226">
    <property type="entry name" value="DnaJ"/>
    <property type="match status" value="1"/>
</dbReference>
<proteinExistence type="predicted"/>
<sequence>MAATAHPSHIVADYYKTLGVDRSVDDAGIKKAYRKLALKYHPEKNISPEAIQQFLAIGEAYDVLHDAKKRAIYDQYGPNGLKNGVPAREGFEGFPGGYQYHGNPEETFAQFFGGKNPFADFFAVHTGVPGPSQDPTASTFGPRFGGLHGMNRPADQANPLTGPVQDPPVEHDLELTLEELYLGTVKKMKISRKVLNDDNTTTSSVEKLLTIDVRKGWRSGTRITFPREGDQGPNKIPADIVFIVKEAPHERFIRQANDLIFKADIPLYKALTGSIVEIKTLDGRILKIPVNDIVHPDYTKQVPNEGMPLSKNPDSRGKLLIKFNLKFPTYLNEDQKKLLREALAV</sequence>
<dbReference type="SUPFAM" id="SSF46565">
    <property type="entry name" value="Chaperone J-domain"/>
    <property type="match status" value="1"/>
</dbReference>
<dbReference type="Proteomes" id="UP000053201">
    <property type="component" value="Unassembled WGS sequence"/>
</dbReference>
<dbReference type="FunFam" id="2.60.260.20:FF:000006">
    <property type="entry name" value="DnaJ subfamily B member 13"/>
    <property type="match status" value="1"/>
</dbReference>
<feature type="domain" description="J" evidence="2">
    <location>
        <begin position="13"/>
        <end position="77"/>
    </location>
</feature>
<reference evidence="3 4" key="1">
    <citation type="submission" date="2009-08" db="EMBL/GenBank/DDBJ databases">
        <title>The Genome Sequence of Spizellomyces punctatus strain DAOM BR117.</title>
        <authorList>
            <consortium name="The Broad Institute Genome Sequencing Platform"/>
            <person name="Russ C."/>
            <person name="Cuomo C."/>
            <person name="Shea T."/>
            <person name="Young S.K."/>
            <person name="Zeng Q."/>
            <person name="Koehrsen M."/>
            <person name="Haas B."/>
            <person name="Borodovsky M."/>
            <person name="Guigo R."/>
            <person name="Alvarado L."/>
            <person name="Berlin A."/>
            <person name="Bochicchio J."/>
            <person name="Borenstein D."/>
            <person name="Chapman S."/>
            <person name="Chen Z."/>
            <person name="Engels R."/>
            <person name="Freedman E."/>
            <person name="Gellesch M."/>
            <person name="Goldberg J."/>
            <person name="Griggs A."/>
            <person name="Gujja S."/>
            <person name="Heiman D."/>
            <person name="Hepburn T."/>
            <person name="Howarth C."/>
            <person name="Jen D."/>
            <person name="Larson L."/>
            <person name="Lewis B."/>
            <person name="Mehta T."/>
            <person name="Park D."/>
            <person name="Pearson M."/>
            <person name="Roberts A."/>
            <person name="Saif S."/>
            <person name="Shenoy N."/>
            <person name="Sisk P."/>
            <person name="Stolte C."/>
            <person name="Sykes S."/>
            <person name="Thomson T."/>
            <person name="Walk T."/>
            <person name="White J."/>
            <person name="Yandava C."/>
            <person name="Burger G."/>
            <person name="Gray M.W."/>
            <person name="Holland P.W.H."/>
            <person name="King N."/>
            <person name="Lang F.B.F."/>
            <person name="Roger A.J."/>
            <person name="Ruiz-Trillo I."/>
            <person name="Lander E."/>
            <person name="Nusbaum C."/>
        </authorList>
    </citation>
    <scope>NUCLEOTIDE SEQUENCE [LARGE SCALE GENOMIC DNA]</scope>
    <source>
        <strain evidence="3 4">DAOM BR117</strain>
    </source>
</reference>
<dbReference type="GO" id="GO:0006457">
    <property type="term" value="P:protein folding"/>
    <property type="evidence" value="ECO:0007669"/>
    <property type="project" value="InterPro"/>
</dbReference>
<dbReference type="SUPFAM" id="SSF49493">
    <property type="entry name" value="HSP40/DnaJ peptide-binding domain"/>
    <property type="match status" value="2"/>
</dbReference>
<dbReference type="PRINTS" id="PR00625">
    <property type="entry name" value="JDOMAIN"/>
</dbReference>
<dbReference type="GO" id="GO:0006413">
    <property type="term" value="P:translational initiation"/>
    <property type="evidence" value="ECO:0007669"/>
    <property type="project" value="TreeGrafter"/>
</dbReference>
<evidence type="ECO:0000313" key="3">
    <source>
        <dbReference type="EMBL" id="KND03506.1"/>
    </source>
</evidence>
<evidence type="ECO:0000256" key="1">
    <source>
        <dbReference type="ARBA" id="ARBA00023186"/>
    </source>
</evidence>
<dbReference type="EMBL" id="KQ257451">
    <property type="protein sequence ID" value="KND03507.1"/>
    <property type="molecule type" value="Genomic_DNA"/>
</dbReference>
<name>A0A0L0HQ05_SPIPD</name>
<dbReference type="EMBL" id="KQ257451">
    <property type="protein sequence ID" value="KND03506.1"/>
    <property type="molecule type" value="Genomic_DNA"/>
</dbReference>
<dbReference type="Gene3D" id="2.60.260.20">
    <property type="entry name" value="Urease metallochaperone UreE, N-terminal domain"/>
    <property type="match status" value="2"/>
</dbReference>
<dbReference type="InterPro" id="IPR001623">
    <property type="entry name" value="DnaJ_domain"/>
</dbReference>
<dbReference type="SMART" id="SM00271">
    <property type="entry name" value="DnaJ"/>
    <property type="match status" value="1"/>
</dbReference>
<dbReference type="OMA" id="SSKYVYH"/>
<evidence type="ECO:0000259" key="2">
    <source>
        <dbReference type="PROSITE" id="PS50076"/>
    </source>
</evidence>
<dbReference type="InterPro" id="IPR008971">
    <property type="entry name" value="HSP40/DnaJ_pept-bd"/>
</dbReference>
<dbReference type="RefSeq" id="XP_016611545.1">
    <property type="nucleotide sequence ID" value="XM_016749313.1"/>
</dbReference>
<dbReference type="RefSeq" id="XP_016611546.1">
    <property type="nucleotide sequence ID" value="XM_016749314.1"/>
</dbReference>
<keyword evidence="4" id="KW-1185">Reference proteome</keyword>
<dbReference type="FunFam" id="1.10.287.110:FF:000106">
    <property type="entry name" value="Putative heat shock protein-like protein"/>
    <property type="match status" value="1"/>
</dbReference>
<dbReference type="InterPro" id="IPR002939">
    <property type="entry name" value="DnaJ_C"/>
</dbReference>